<dbReference type="InterPro" id="IPR000073">
    <property type="entry name" value="AB_hydrolase_1"/>
</dbReference>
<dbReference type="InterPro" id="IPR050266">
    <property type="entry name" value="AB_hydrolase_sf"/>
</dbReference>
<reference evidence="2" key="1">
    <citation type="submission" date="2022-07" db="EMBL/GenBank/DDBJ databases">
        <title>Fungi with potential for degradation of polypropylene.</title>
        <authorList>
            <person name="Gostincar C."/>
        </authorList>
    </citation>
    <scope>NUCLEOTIDE SEQUENCE</scope>
    <source>
        <strain evidence="2">EXF-13308</strain>
    </source>
</reference>
<dbReference type="EMBL" id="JANBVO010000012">
    <property type="protein sequence ID" value="KAJ9148620.1"/>
    <property type="molecule type" value="Genomic_DNA"/>
</dbReference>
<dbReference type="PANTHER" id="PTHR43798">
    <property type="entry name" value="MONOACYLGLYCEROL LIPASE"/>
    <property type="match status" value="1"/>
</dbReference>
<proteinExistence type="predicted"/>
<dbReference type="AlphaFoldDB" id="A0AA38RQI6"/>
<evidence type="ECO:0000313" key="3">
    <source>
        <dbReference type="Proteomes" id="UP001174694"/>
    </source>
</evidence>
<gene>
    <name evidence="2" type="ORF">NKR23_g4781</name>
</gene>
<evidence type="ECO:0000259" key="1">
    <source>
        <dbReference type="Pfam" id="PF12697"/>
    </source>
</evidence>
<name>A0AA38RQI6_9PEZI</name>
<evidence type="ECO:0000313" key="2">
    <source>
        <dbReference type="EMBL" id="KAJ9148620.1"/>
    </source>
</evidence>
<accession>A0AA38RQI6</accession>
<feature type="domain" description="AB hydrolase-1" evidence="1">
    <location>
        <begin position="10"/>
        <end position="250"/>
    </location>
</feature>
<dbReference type="GO" id="GO:0016020">
    <property type="term" value="C:membrane"/>
    <property type="evidence" value="ECO:0007669"/>
    <property type="project" value="TreeGrafter"/>
</dbReference>
<keyword evidence="3" id="KW-1185">Reference proteome</keyword>
<organism evidence="2 3">
    <name type="scientific">Pleurostoma richardsiae</name>
    <dbReference type="NCBI Taxonomy" id="41990"/>
    <lineage>
        <taxon>Eukaryota</taxon>
        <taxon>Fungi</taxon>
        <taxon>Dikarya</taxon>
        <taxon>Ascomycota</taxon>
        <taxon>Pezizomycotina</taxon>
        <taxon>Sordariomycetes</taxon>
        <taxon>Sordariomycetidae</taxon>
        <taxon>Calosphaeriales</taxon>
        <taxon>Pleurostomataceae</taxon>
        <taxon>Pleurostoma</taxon>
    </lineage>
</organism>
<dbReference type="Proteomes" id="UP001174694">
    <property type="component" value="Unassembled WGS sequence"/>
</dbReference>
<dbReference type="InterPro" id="IPR029058">
    <property type="entry name" value="AB_hydrolase_fold"/>
</dbReference>
<sequence length="270" mass="29425">MAAPGSKGTVVLVHGLWMSPLCWEEWIPRLQSRGYEVLAPGWPGVDDRTVEDIRANPQPMANKSIEEIVDAYAAVITALPKPPIVIGHSFGGLFTQILLSRGLGAAGVGISPAQPAGILALPFSTLKASFPVLSNPFDYKSTVRISPSEFHFCFGNHLSLEESKKLYDRYAIPSVAHVLWQGALSLLHPKGATHVEFDKSNRAPLLLIAGTNDNVVPKSVVAKEFAAYQHGSGLVEYKEFEGRTHGIVNQKGWEDVLDFALDFVEKNVKN</sequence>
<dbReference type="Gene3D" id="3.40.50.1820">
    <property type="entry name" value="alpha/beta hydrolase"/>
    <property type="match status" value="1"/>
</dbReference>
<dbReference type="PANTHER" id="PTHR43798:SF33">
    <property type="entry name" value="HYDROLASE, PUTATIVE (AFU_ORTHOLOGUE AFUA_2G14860)-RELATED"/>
    <property type="match status" value="1"/>
</dbReference>
<dbReference type="SUPFAM" id="SSF53474">
    <property type="entry name" value="alpha/beta-Hydrolases"/>
    <property type="match status" value="1"/>
</dbReference>
<dbReference type="Pfam" id="PF12697">
    <property type="entry name" value="Abhydrolase_6"/>
    <property type="match status" value="1"/>
</dbReference>
<protein>
    <submittedName>
        <fullName evidence="2">Arylesterase</fullName>
    </submittedName>
</protein>
<comment type="caution">
    <text evidence="2">The sequence shown here is derived from an EMBL/GenBank/DDBJ whole genome shotgun (WGS) entry which is preliminary data.</text>
</comment>